<dbReference type="Proteomes" id="UP000265120">
    <property type="component" value="Unassembled WGS sequence"/>
</dbReference>
<dbReference type="GeneTree" id="ENSGT00970000194077"/>
<accession>A0A3P8WF95</accession>
<evidence type="ECO:0000313" key="1">
    <source>
        <dbReference type="Ensembl" id="ENSCSEP00000024311.1"/>
    </source>
</evidence>
<reference evidence="1" key="2">
    <citation type="submission" date="2025-09" db="UniProtKB">
        <authorList>
            <consortium name="Ensembl"/>
        </authorList>
    </citation>
    <scope>IDENTIFICATION</scope>
</reference>
<dbReference type="STRING" id="244447.ENSCSEP00000024311"/>
<proteinExistence type="predicted"/>
<organism evidence="1 2">
    <name type="scientific">Cynoglossus semilaevis</name>
    <name type="common">Tongue sole</name>
    <dbReference type="NCBI Taxonomy" id="244447"/>
    <lineage>
        <taxon>Eukaryota</taxon>
        <taxon>Metazoa</taxon>
        <taxon>Chordata</taxon>
        <taxon>Craniata</taxon>
        <taxon>Vertebrata</taxon>
        <taxon>Euteleostomi</taxon>
        <taxon>Actinopterygii</taxon>
        <taxon>Neopterygii</taxon>
        <taxon>Teleostei</taxon>
        <taxon>Neoteleostei</taxon>
        <taxon>Acanthomorphata</taxon>
        <taxon>Carangaria</taxon>
        <taxon>Pleuronectiformes</taxon>
        <taxon>Pleuronectoidei</taxon>
        <taxon>Cynoglossidae</taxon>
        <taxon>Cynoglossinae</taxon>
        <taxon>Cynoglossus</taxon>
    </lineage>
</organism>
<sequence length="75" mass="8757">MVKNRGHISLCVTKGMFGATRKKFGEFVEVVDNDFSDENMYYNQPSMFPHRSDKDVREVKLTLLETSKRVKKRSV</sequence>
<evidence type="ECO:0000313" key="2">
    <source>
        <dbReference type="Proteomes" id="UP000265120"/>
    </source>
</evidence>
<reference evidence="1" key="1">
    <citation type="submission" date="2025-08" db="UniProtKB">
        <authorList>
            <consortium name="Ensembl"/>
        </authorList>
    </citation>
    <scope>IDENTIFICATION</scope>
</reference>
<protein>
    <submittedName>
        <fullName evidence="1">Uncharacterized protein</fullName>
    </submittedName>
</protein>
<dbReference type="Ensembl" id="ENSCSET00000024639.1">
    <property type="protein sequence ID" value="ENSCSEP00000024311.1"/>
    <property type="gene ID" value="ENSCSEG00000015512.1"/>
</dbReference>
<dbReference type="AlphaFoldDB" id="A0A3P8WF95"/>
<keyword evidence="2" id="KW-1185">Reference proteome</keyword>
<name>A0A3P8WF95_CYNSE</name>
<dbReference type="InParanoid" id="A0A3P8WF95"/>